<dbReference type="GO" id="GO:0005524">
    <property type="term" value="F:ATP binding"/>
    <property type="evidence" value="ECO:0007669"/>
    <property type="project" value="UniProtKB-UniRule"/>
</dbReference>
<evidence type="ECO:0000256" key="1">
    <source>
        <dbReference type="ARBA" id="ARBA00022679"/>
    </source>
</evidence>
<dbReference type="EMBL" id="CAJNOI010002308">
    <property type="protein sequence ID" value="CAF1469143.1"/>
    <property type="molecule type" value="Genomic_DNA"/>
</dbReference>
<organism evidence="13 14">
    <name type="scientific">Adineta steineri</name>
    <dbReference type="NCBI Taxonomy" id="433720"/>
    <lineage>
        <taxon>Eukaryota</taxon>
        <taxon>Metazoa</taxon>
        <taxon>Spiralia</taxon>
        <taxon>Gnathifera</taxon>
        <taxon>Rotifera</taxon>
        <taxon>Eurotatoria</taxon>
        <taxon>Bdelloidea</taxon>
        <taxon>Adinetida</taxon>
        <taxon>Adinetidae</taxon>
        <taxon>Adineta</taxon>
    </lineage>
</organism>
<dbReference type="Gene3D" id="1.10.510.10">
    <property type="entry name" value="Transferase(Phosphotransferase) domain 1"/>
    <property type="match status" value="1"/>
</dbReference>
<dbReference type="CDD" id="cd00180">
    <property type="entry name" value="PKc"/>
    <property type="match status" value="1"/>
</dbReference>
<dbReference type="EMBL" id="CAJNOM010002624">
    <property type="protein sequence ID" value="CAF1635255.1"/>
    <property type="molecule type" value="Genomic_DNA"/>
</dbReference>
<evidence type="ECO:0000256" key="2">
    <source>
        <dbReference type="ARBA" id="ARBA00022741"/>
    </source>
</evidence>
<dbReference type="InterPro" id="IPR020635">
    <property type="entry name" value="Tyr_kinase_cat_dom"/>
</dbReference>
<dbReference type="InterPro" id="IPR017441">
    <property type="entry name" value="Protein_kinase_ATP_BS"/>
</dbReference>
<dbReference type="PROSITE" id="PS50011">
    <property type="entry name" value="PROTEIN_KINASE_DOM"/>
    <property type="match status" value="1"/>
</dbReference>
<evidence type="ECO:0000313" key="13">
    <source>
        <dbReference type="EMBL" id="CAF1635255.1"/>
    </source>
</evidence>
<dbReference type="PIRSF" id="PIRSF000654">
    <property type="entry name" value="Integrin-linked_kinase"/>
    <property type="match status" value="1"/>
</dbReference>
<gene>
    <name evidence="12" type="ORF">BJG266_LOCUS41423</name>
    <name evidence="13" type="ORF">QVE165_LOCUS58281</name>
</gene>
<evidence type="ECO:0000313" key="14">
    <source>
        <dbReference type="Proteomes" id="UP000663832"/>
    </source>
</evidence>
<proteinExistence type="inferred from homology"/>
<comment type="catalytic activity">
    <reaction evidence="9">
        <text>L-tyrosyl-[protein] + ATP = O-phospho-L-tyrosyl-[protein] + ADP + H(+)</text>
        <dbReference type="Rhea" id="RHEA:10596"/>
        <dbReference type="Rhea" id="RHEA-COMP:10136"/>
        <dbReference type="Rhea" id="RHEA-COMP:20101"/>
        <dbReference type="ChEBI" id="CHEBI:15378"/>
        <dbReference type="ChEBI" id="CHEBI:30616"/>
        <dbReference type="ChEBI" id="CHEBI:46858"/>
        <dbReference type="ChEBI" id="CHEBI:61978"/>
        <dbReference type="ChEBI" id="CHEBI:456216"/>
        <dbReference type="EC" id="2.7.12.2"/>
    </reaction>
</comment>
<comment type="caution">
    <text evidence="13">The sequence shown here is derived from an EMBL/GenBank/DDBJ whole genome shotgun (WGS) entry which is preliminary data.</text>
</comment>
<evidence type="ECO:0000313" key="12">
    <source>
        <dbReference type="EMBL" id="CAF1469143.1"/>
    </source>
</evidence>
<dbReference type="InterPro" id="IPR000719">
    <property type="entry name" value="Prot_kinase_dom"/>
</dbReference>
<evidence type="ECO:0000256" key="4">
    <source>
        <dbReference type="ARBA" id="ARBA00022840"/>
    </source>
</evidence>
<dbReference type="AlphaFoldDB" id="A0A816DNI1"/>
<evidence type="ECO:0000256" key="7">
    <source>
        <dbReference type="ARBA" id="ARBA00049014"/>
    </source>
</evidence>
<evidence type="ECO:0000256" key="3">
    <source>
        <dbReference type="ARBA" id="ARBA00022777"/>
    </source>
</evidence>
<evidence type="ECO:0000256" key="5">
    <source>
        <dbReference type="ARBA" id="ARBA00038035"/>
    </source>
</evidence>
<dbReference type="PROSITE" id="PS00109">
    <property type="entry name" value="PROTEIN_KINASE_TYR"/>
    <property type="match status" value="1"/>
</dbReference>
<accession>A0A816DNI1</accession>
<evidence type="ECO:0000259" key="11">
    <source>
        <dbReference type="PROSITE" id="PS50011"/>
    </source>
</evidence>
<dbReference type="PROSITE" id="PS00107">
    <property type="entry name" value="PROTEIN_KINASE_ATP"/>
    <property type="match status" value="1"/>
</dbReference>
<evidence type="ECO:0000256" key="8">
    <source>
        <dbReference type="ARBA" id="ARBA00049299"/>
    </source>
</evidence>
<dbReference type="EC" id="2.7.12.2" evidence="6"/>
<keyword evidence="3" id="KW-0418">Kinase</keyword>
<feature type="domain" description="Protein kinase" evidence="11">
    <location>
        <begin position="11"/>
        <end position="261"/>
    </location>
</feature>
<reference evidence="13" key="1">
    <citation type="submission" date="2021-02" db="EMBL/GenBank/DDBJ databases">
        <authorList>
            <person name="Nowell W R."/>
        </authorList>
    </citation>
    <scope>NUCLEOTIDE SEQUENCE</scope>
</reference>
<comment type="catalytic activity">
    <reaction evidence="7">
        <text>L-seryl-[protein] + ATP = O-phospho-L-seryl-[protein] + ADP + H(+)</text>
        <dbReference type="Rhea" id="RHEA:17989"/>
        <dbReference type="Rhea" id="RHEA-COMP:9863"/>
        <dbReference type="Rhea" id="RHEA-COMP:11604"/>
        <dbReference type="ChEBI" id="CHEBI:15378"/>
        <dbReference type="ChEBI" id="CHEBI:29999"/>
        <dbReference type="ChEBI" id="CHEBI:30616"/>
        <dbReference type="ChEBI" id="CHEBI:83421"/>
        <dbReference type="ChEBI" id="CHEBI:456216"/>
        <dbReference type="EC" id="2.7.12.2"/>
    </reaction>
</comment>
<dbReference type="InterPro" id="IPR011009">
    <property type="entry name" value="Kinase-like_dom_sf"/>
</dbReference>
<dbReference type="Pfam" id="PF00069">
    <property type="entry name" value="Pkinase"/>
    <property type="match status" value="1"/>
</dbReference>
<sequence>MTNLQIPRDDIQLENEVGHGAFGTVYKAKWLSKNSIVACKCLNLTIGPKFKATTDMILKEIKHSLECAGPFILPIYGFFLEILSPLNSRIYLVMEYMLNGSLTDFLRRDQHNLTYWRRLIIAHDIASGMDRIHRHGIIHRDIRPDNILIDQFYRAKIGDMGIAQACYQNKDEPQGCMRYMPPEFYLNKYDQKLDVYTCGLTLNFLFTGVDHHYDPTSKAIQLTKISPLFRKLIDHCINEEANYRPTTPQIKIILLKFCLYLESRIRTYPRYHYLPVKQKDLVTLAIYREKRFDSI</sequence>
<keyword evidence="4 10" id="KW-0067">ATP-binding</keyword>
<feature type="binding site" evidence="10">
    <location>
        <position position="40"/>
    </location>
    <ligand>
        <name>ATP</name>
        <dbReference type="ChEBI" id="CHEBI:30616"/>
    </ligand>
</feature>
<dbReference type="Proteomes" id="UP000663832">
    <property type="component" value="Unassembled WGS sequence"/>
</dbReference>
<dbReference type="PANTHER" id="PTHR48013:SF9">
    <property type="entry name" value="DUAL SPECIFICITY MITOGEN-ACTIVATED PROTEIN KINASE KINASE 5"/>
    <property type="match status" value="1"/>
</dbReference>
<dbReference type="PANTHER" id="PTHR48013">
    <property type="entry name" value="DUAL SPECIFICITY MITOGEN-ACTIVATED PROTEIN KINASE KINASE 5-RELATED"/>
    <property type="match status" value="1"/>
</dbReference>
<dbReference type="OrthoDB" id="4062651at2759"/>
<keyword evidence="14" id="KW-1185">Reference proteome</keyword>
<comment type="catalytic activity">
    <reaction evidence="8">
        <text>L-threonyl-[protein] + ATP = O-phospho-L-threonyl-[protein] + ADP + H(+)</text>
        <dbReference type="Rhea" id="RHEA:46608"/>
        <dbReference type="Rhea" id="RHEA-COMP:11060"/>
        <dbReference type="Rhea" id="RHEA-COMP:11605"/>
        <dbReference type="ChEBI" id="CHEBI:15378"/>
        <dbReference type="ChEBI" id="CHEBI:30013"/>
        <dbReference type="ChEBI" id="CHEBI:30616"/>
        <dbReference type="ChEBI" id="CHEBI:61977"/>
        <dbReference type="ChEBI" id="CHEBI:456216"/>
        <dbReference type="EC" id="2.7.12.2"/>
    </reaction>
</comment>
<dbReference type="GO" id="GO:0004708">
    <property type="term" value="F:MAP kinase kinase activity"/>
    <property type="evidence" value="ECO:0007669"/>
    <property type="project" value="UniProtKB-EC"/>
</dbReference>
<keyword evidence="1" id="KW-0808">Transferase</keyword>
<dbReference type="GO" id="GO:0004713">
    <property type="term" value="F:protein tyrosine kinase activity"/>
    <property type="evidence" value="ECO:0007669"/>
    <property type="project" value="InterPro"/>
</dbReference>
<keyword evidence="2 10" id="KW-0547">Nucleotide-binding</keyword>
<dbReference type="SUPFAM" id="SSF56112">
    <property type="entry name" value="Protein kinase-like (PK-like)"/>
    <property type="match status" value="1"/>
</dbReference>
<comment type="similarity">
    <text evidence="5">Belongs to the protein kinase superfamily. STE Ser/Thr protein kinase family. MAP kinase kinase subfamily.</text>
</comment>
<evidence type="ECO:0000256" key="9">
    <source>
        <dbReference type="ARBA" id="ARBA00051693"/>
    </source>
</evidence>
<dbReference type="InterPro" id="IPR008266">
    <property type="entry name" value="Tyr_kinase_AS"/>
</dbReference>
<dbReference type="Proteomes" id="UP000663877">
    <property type="component" value="Unassembled WGS sequence"/>
</dbReference>
<name>A0A816DNI1_9BILA</name>
<evidence type="ECO:0000256" key="6">
    <source>
        <dbReference type="ARBA" id="ARBA00038999"/>
    </source>
</evidence>
<dbReference type="SMART" id="SM00219">
    <property type="entry name" value="TyrKc"/>
    <property type="match status" value="1"/>
</dbReference>
<evidence type="ECO:0000256" key="10">
    <source>
        <dbReference type="PROSITE-ProRule" id="PRU10141"/>
    </source>
</evidence>
<protein>
    <recommendedName>
        <fullName evidence="6">mitogen-activated protein kinase kinase</fullName>
        <ecNumber evidence="6">2.7.12.2</ecNumber>
    </recommendedName>
</protein>